<keyword evidence="1" id="KW-0812">Transmembrane</keyword>
<feature type="transmembrane region" description="Helical" evidence="1">
    <location>
        <begin position="405"/>
        <end position="428"/>
    </location>
</feature>
<dbReference type="OrthoDB" id="254112at2"/>
<feature type="transmembrane region" description="Helical" evidence="1">
    <location>
        <begin position="38"/>
        <end position="59"/>
    </location>
</feature>
<evidence type="ECO:0008006" key="4">
    <source>
        <dbReference type="Google" id="ProtNLM"/>
    </source>
</evidence>
<feature type="transmembrane region" description="Helical" evidence="1">
    <location>
        <begin position="448"/>
        <end position="472"/>
    </location>
</feature>
<feature type="transmembrane region" description="Helical" evidence="1">
    <location>
        <begin position="347"/>
        <end position="369"/>
    </location>
</feature>
<sequence length="485" mass="49989">MSLWPSVLFSLVRAALVVGLALPAAAPIARRLREDRAGLWWAATLAPLLVPELLTGYGWSNFSLSLAADPGANEALTAALIWGRCVCAAAALLAVAPAPARTASAVFLRKLMWSLTPRPRGASALGAWLKEGALRTLARFGPAAGVAGLYAFGQFETPSLAGTTAWTVTLFDAHARMIDLWDSLRLAWPAAAVQLVGLVPLLIWLRGVTGPGRRDERRAPASRRSNFVAGLTLAAAGGLTVVVPAAVVAGETGAEGFRTLAESGWRAQQFAAECGRSLAIGTVAAAVATGLLWAVGRVRGPAGTVLLAGLIAPGLCGSLIVGLVVQAGLTAAAAHGWPGARAVRDSAVPLILALAVVLLPRAALLRAFAEGRTAGRFLTRLLRTGTLSQRRAGGRLWWGLTGRAAWVRGGLLTLWAAADVAAAAVLLPPGLETAPPGLYNLMHYGHNAVLGALCLLNTVLPAVLLALGAWAAPRLAGAPVGMVQR</sequence>
<feature type="transmembrane region" description="Helical" evidence="1">
    <location>
        <begin position="186"/>
        <end position="205"/>
    </location>
</feature>
<feature type="transmembrane region" description="Helical" evidence="1">
    <location>
        <begin position="305"/>
        <end position="327"/>
    </location>
</feature>
<proteinExistence type="predicted"/>
<protein>
    <recommendedName>
        <fullName evidence="4">ABC transmembrane type-1 domain-containing protein</fullName>
    </recommendedName>
</protein>
<feature type="transmembrane region" description="Helical" evidence="1">
    <location>
        <begin position="270"/>
        <end position="293"/>
    </location>
</feature>
<feature type="transmembrane region" description="Helical" evidence="1">
    <location>
        <begin position="6"/>
        <end position="26"/>
    </location>
</feature>
<accession>A0A517PC33</accession>
<keyword evidence="3" id="KW-1185">Reference proteome</keyword>
<dbReference type="AlphaFoldDB" id="A0A517PC33"/>
<dbReference type="EMBL" id="CP036265">
    <property type="protein sequence ID" value="QDT16919.1"/>
    <property type="molecule type" value="Genomic_DNA"/>
</dbReference>
<keyword evidence="1" id="KW-0472">Membrane</keyword>
<organism evidence="2 3">
    <name type="scientific">Alienimonas californiensis</name>
    <dbReference type="NCBI Taxonomy" id="2527989"/>
    <lineage>
        <taxon>Bacteria</taxon>
        <taxon>Pseudomonadati</taxon>
        <taxon>Planctomycetota</taxon>
        <taxon>Planctomycetia</taxon>
        <taxon>Planctomycetales</taxon>
        <taxon>Planctomycetaceae</taxon>
        <taxon>Alienimonas</taxon>
    </lineage>
</organism>
<gene>
    <name evidence="2" type="ORF">CA12_30280</name>
</gene>
<feature type="transmembrane region" description="Helical" evidence="1">
    <location>
        <begin position="79"/>
        <end position="100"/>
    </location>
</feature>
<dbReference type="RefSeq" id="WP_145359835.1">
    <property type="nucleotide sequence ID" value="NZ_CP036265.1"/>
</dbReference>
<name>A0A517PC33_9PLAN</name>
<evidence type="ECO:0000313" key="3">
    <source>
        <dbReference type="Proteomes" id="UP000318741"/>
    </source>
</evidence>
<dbReference type="KEGG" id="acaf:CA12_30280"/>
<evidence type="ECO:0000313" key="2">
    <source>
        <dbReference type="EMBL" id="QDT16919.1"/>
    </source>
</evidence>
<dbReference type="Proteomes" id="UP000318741">
    <property type="component" value="Chromosome"/>
</dbReference>
<feature type="transmembrane region" description="Helical" evidence="1">
    <location>
        <begin position="226"/>
        <end position="250"/>
    </location>
</feature>
<reference evidence="2 3" key="1">
    <citation type="submission" date="2019-02" db="EMBL/GenBank/DDBJ databases">
        <title>Deep-cultivation of Planctomycetes and their phenomic and genomic characterization uncovers novel biology.</title>
        <authorList>
            <person name="Wiegand S."/>
            <person name="Jogler M."/>
            <person name="Boedeker C."/>
            <person name="Pinto D."/>
            <person name="Vollmers J."/>
            <person name="Rivas-Marin E."/>
            <person name="Kohn T."/>
            <person name="Peeters S.H."/>
            <person name="Heuer A."/>
            <person name="Rast P."/>
            <person name="Oberbeckmann S."/>
            <person name="Bunk B."/>
            <person name="Jeske O."/>
            <person name="Meyerdierks A."/>
            <person name="Storesund J.E."/>
            <person name="Kallscheuer N."/>
            <person name="Luecker S."/>
            <person name="Lage O.M."/>
            <person name="Pohl T."/>
            <person name="Merkel B.J."/>
            <person name="Hornburger P."/>
            <person name="Mueller R.-W."/>
            <person name="Bruemmer F."/>
            <person name="Labrenz M."/>
            <person name="Spormann A.M."/>
            <person name="Op den Camp H."/>
            <person name="Overmann J."/>
            <person name="Amann R."/>
            <person name="Jetten M.S.M."/>
            <person name="Mascher T."/>
            <person name="Medema M.H."/>
            <person name="Devos D.P."/>
            <person name="Kaster A.-K."/>
            <person name="Ovreas L."/>
            <person name="Rohde M."/>
            <person name="Galperin M.Y."/>
            <person name="Jogler C."/>
        </authorList>
    </citation>
    <scope>NUCLEOTIDE SEQUENCE [LARGE SCALE GENOMIC DNA]</scope>
    <source>
        <strain evidence="2 3">CA12</strain>
    </source>
</reference>
<evidence type="ECO:0000256" key="1">
    <source>
        <dbReference type="SAM" id="Phobius"/>
    </source>
</evidence>
<keyword evidence="1" id="KW-1133">Transmembrane helix</keyword>